<evidence type="ECO:0000313" key="3">
    <source>
        <dbReference type="Proteomes" id="UP000323000"/>
    </source>
</evidence>
<accession>A0A5C7IP32</accession>
<name>A0A5C7IP32_9ROSI</name>
<protein>
    <submittedName>
        <fullName evidence="2">Uncharacterized protein</fullName>
    </submittedName>
</protein>
<evidence type="ECO:0000313" key="2">
    <source>
        <dbReference type="EMBL" id="TXG70212.1"/>
    </source>
</evidence>
<proteinExistence type="predicted"/>
<dbReference type="Gene3D" id="3.80.10.10">
    <property type="entry name" value="Ribonuclease Inhibitor"/>
    <property type="match status" value="1"/>
</dbReference>
<dbReference type="SUPFAM" id="SSF52058">
    <property type="entry name" value="L domain-like"/>
    <property type="match status" value="1"/>
</dbReference>
<dbReference type="AlphaFoldDB" id="A0A5C7IP32"/>
<evidence type="ECO:0000256" key="1">
    <source>
        <dbReference type="SAM" id="MobiDB-lite"/>
    </source>
</evidence>
<keyword evidence="3" id="KW-1185">Reference proteome</keyword>
<feature type="region of interest" description="Disordered" evidence="1">
    <location>
        <begin position="226"/>
        <end position="251"/>
    </location>
</feature>
<gene>
    <name evidence="2" type="ORF">EZV62_005147</name>
</gene>
<dbReference type="EMBL" id="VAHF01000002">
    <property type="protein sequence ID" value="TXG70212.1"/>
    <property type="molecule type" value="Genomic_DNA"/>
</dbReference>
<sequence length="251" mass="28419">MECNLMKILKDIGCLSSLEVSELIGNDFESLPKSIKQLSKLRRLHLNNCSRLRSLSDLPLGLSYFEGVNCKELQSLPDANHFAESVIVSGSYLNQIEYIFTNCVKLDKKVFSDYWEESLLIKIQREKMFNCLWIIGAIFCLDYQCRLGTNIFCGDLTIGSSFAKNENLLIDLDHVMLGYHGFSDHAELFTDDYTTCSFHFIFPDWHPSSCKVKYYGVHPIYQDFGETSGSGRGGSDDHKGGRSGTNSQETL</sequence>
<comment type="caution">
    <text evidence="2">The sequence shown here is derived from an EMBL/GenBank/DDBJ whole genome shotgun (WGS) entry which is preliminary data.</text>
</comment>
<dbReference type="OrthoDB" id="1166699at2759"/>
<organism evidence="2 3">
    <name type="scientific">Acer yangbiense</name>
    <dbReference type="NCBI Taxonomy" id="1000413"/>
    <lineage>
        <taxon>Eukaryota</taxon>
        <taxon>Viridiplantae</taxon>
        <taxon>Streptophyta</taxon>
        <taxon>Embryophyta</taxon>
        <taxon>Tracheophyta</taxon>
        <taxon>Spermatophyta</taxon>
        <taxon>Magnoliopsida</taxon>
        <taxon>eudicotyledons</taxon>
        <taxon>Gunneridae</taxon>
        <taxon>Pentapetalae</taxon>
        <taxon>rosids</taxon>
        <taxon>malvids</taxon>
        <taxon>Sapindales</taxon>
        <taxon>Sapindaceae</taxon>
        <taxon>Hippocastanoideae</taxon>
        <taxon>Acereae</taxon>
        <taxon>Acer</taxon>
    </lineage>
</organism>
<reference evidence="3" key="1">
    <citation type="journal article" date="2019" name="Gigascience">
        <title>De novo genome assembly of the endangered Acer yangbiense, a plant species with extremely small populations endemic to Yunnan Province, China.</title>
        <authorList>
            <person name="Yang J."/>
            <person name="Wariss H.M."/>
            <person name="Tao L."/>
            <person name="Zhang R."/>
            <person name="Yun Q."/>
            <person name="Hollingsworth P."/>
            <person name="Dao Z."/>
            <person name="Luo G."/>
            <person name="Guo H."/>
            <person name="Ma Y."/>
            <person name="Sun W."/>
        </authorList>
    </citation>
    <scope>NUCLEOTIDE SEQUENCE [LARGE SCALE GENOMIC DNA]</scope>
    <source>
        <strain evidence="3">cv. Malutang</strain>
    </source>
</reference>
<dbReference type="InterPro" id="IPR032675">
    <property type="entry name" value="LRR_dom_sf"/>
</dbReference>
<dbReference type="Proteomes" id="UP000323000">
    <property type="component" value="Chromosome 2"/>
</dbReference>